<evidence type="ECO:0000256" key="1">
    <source>
        <dbReference type="SAM" id="SignalP"/>
    </source>
</evidence>
<dbReference type="RefSeq" id="WP_017711101.1">
    <property type="nucleotide sequence ID" value="NZ_KB235933.1"/>
</dbReference>
<dbReference type="OrthoDB" id="2634655at2"/>
<accession>A0A0M2PUR2</accession>
<protein>
    <recommendedName>
        <fullName evidence="4">3-keto-disaccharide hydrolase domain-containing protein</fullName>
    </recommendedName>
</protein>
<evidence type="ECO:0000313" key="2">
    <source>
        <dbReference type="EMBL" id="KKI99844.1"/>
    </source>
</evidence>
<feature type="signal peptide" evidence="1">
    <location>
        <begin position="1"/>
        <end position="30"/>
    </location>
</feature>
<dbReference type="Proteomes" id="UP000034681">
    <property type="component" value="Unassembled WGS sequence"/>
</dbReference>
<sequence length="431" mass="48521">MIKKFAKYFAGTLALLAALAFALNAGQAQSAEHIAMTDDGYVMVPMDKDHWEIQPQAQRDPNAPQAQVAFAADGDVPLDYDKNPAIPSSSPAGTYYGEKNAAWVRGATAYIKGLDDFSDGIIEYDVLLQRPEAGFIGLVVRAIDDGNHERFFMRPHHNTDSWDDSIQYTPVYNQLQSWQLYTGELYNSFFRYTYEDWIHCKLVLSGNSAEWFIRDMTKPAQYAPDLKRDTPAGKIGLYALNPDRLGGLFANVKYKKMDKPPLMNDGVELPTAPPGNINTWERSEPFDEAWLKNKIMIMPADESMFTWTEFAADRLGIFAIHKLFTPVKEKNSVFIKKEIMSDRDQVKILQFGYSDRANVFLNGALQYIGDNTYRSRNRAFLGTAGYYDQVALDLKKGKNDLRIAVSAEALFTASWGGMAKFADTTGISFDE</sequence>
<dbReference type="eggNOG" id="ENOG502ZBWH">
    <property type="taxonomic scope" value="Bacteria"/>
</dbReference>
<dbReference type="EMBL" id="AJTX02000004">
    <property type="protein sequence ID" value="KKI99844.1"/>
    <property type="molecule type" value="Genomic_DNA"/>
</dbReference>
<name>A0A0M2PUR2_PROHO</name>
<proteinExistence type="predicted"/>
<dbReference type="AlphaFoldDB" id="A0A0M2PUR2"/>
<organism evidence="2 3">
    <name type="scientific">Prochlorothrix hollandica PCC 9006 = CALU 1027</name>
    <dbReference type="NCBI Taxonomy" id="317619"/>
    <lineage>
        <taxon>Bacteria</taxon>
        <taxon>Bacillati</taxon>
        <taxon>Cyanobacteriota</taxon>
        <taxon>Cyanophyceae</taxon>
        <taxon>Prochlorotrichales</taxon>
        <taxon>Prochlorotrichaceae</taxon>
        <taxon>Prochlorothrix</taxon>
    </lineage>
</organism>
<reference evidence="2" key="1">
    <citation type="submission" date="2012-04" db="EMBL/GenBank/DDBJ databases">
        <authorList>
            <person name="Borisov I.G."/>
            <person name="Ivanikova N.V."/>
            <person name="Pinevich A.V."/>
        </authorList>
    </citation>
    <scope>NUCLEOTIDE SEQUENCE</scope>
    <source>
        <strain evidence="2">CALU 1027</strain>
    </source>
</reference>
<keyword evidence="1" id="KW-0732">Signal</keyword>
<dbReference type="STRING" id="317619.GCA_000332315_00427"/>
<evidence type="ECO:0008006" key="4">
    <source>
        <dbReference type="Google" id="ProtNLM"/>
    </source>
</evidence>
<gene>
    <name evidence="2" type="ORF">PROH_08405</name>
</gene>
<evidence type="ECO:0000313" key="3">
    <source>
        <dbReference type="Proteomes" id="UP000034681"/>
    </source>
</evidence>
<keyword evidence="3" id="KW-1185">Reference proteome</keyword>
<feature type="chain" id="PRO_5005639472" description="3-keto-disaccharide hydrolase domain-containing protein" evidence="1">
    <location>
        <begin position="31"/>
        <end position="431"/>
    </location>
</feature>
<comment type="caution">
    <text evidence="2">The sequence shown here is derived from an EMBL/GenBank/DDBJ whole genome shotgun (WGS) entry which is preliminary data.</text>
</comment>